<evidence type="ECO:0000313" key="1">
    <source>
        <dbReference type="EMBL" id="OGG12656.1"/>
    </source>
</evidence>
<dbReference type="EMBL" id="MFJL01000043">
    <property type="protein sequence ID" value="OGG12656.1"/>
    <property type="molecule type" value="Genomic_DNA"/>
</dbReference>
<evidence type="ECO:0000313" key="2">
    <source>
        <dbReference type="Proteomes" id="UP000176923"/>
    </source>
</evidence>
<dbReference type="AlphaFoldDB" id="A0A1F5ZJI0"/>
<organism evidence="1 2">
    <name type="scientific">Candidatus Gottesmanbacteria bacterium RIFCSPHIGHO2_02_FULL_39_11</name>
    <dbReference type="NCBI Taxonomy" id="1798382"/>
    <lineage>
        <taxon>Bacteria</taxon>
        <taxon>Candidatus Gottesmaniibacteriota</taxon>
    </lineage>
</organism>
<proteinExistence type="predicted"/>
<reference evidence="1 2" key="1">
    <citation type="journal article" date="2016" name="Nat. Commun.">
        <title>Thousands of microbial genomes shed light on interconnected biogeochemical processes in an aquifer system.</title>
        <authorList>
            <person name="Anantharaman K."/>
            <person name="Brown C.T."/>
            <person name="Hug L.A."/>
            <person name="Sharon I."/>
            <person name="Castelle C.J."/>
            <person name="Probst A.J."/>
            <person name="Thomas B.C."/>
            <person name="Singh A."/>
            <person name="Wilkins M.J."/>
            <person name="Karaoz U."/>
            <person name="Brodie E.L."/>
            <person name="Williams K.H."/>
            <person name="Hubbard S.S."/>
            <person name="Banfield J.F."/>
        </authorList>
    </citation>
    <scope>NUCLEOTIDE SEQUENCE [LARGE SCALE GENOMIC DNA]</scope>
</reference>
<accession>A0A1F5ZJI0</accession>
<sequence>MKKIYYMGNPLVRIDRKPTEIIPSIINKFKNIQFIYADPTENIDLINKTLVILDTVVGINKVTLFSDLNSFVRSPRFSVHDYDLLSDASILFKLRKIKKLEIIGIPPQGNMSILIEDIAGIINSLGR</sequence>
<dbReference type="STRING" id="1798382.A3D77_04025"/>
<dbReference type="Proteomes" id="UP000176923">
    <property type="component" value="Unassembled WGS sequence"/>
</dbReference>
<protein>
    <submittedName>
        <fullName evidence="1">Uncharacterized protein</fullName>
    </submittedName>
</protein>
<name>A0A1F5ZJI0_9BACT</name>
<comment type="caution">
    <text evidence="1">The sequence shown here is derived from an EMBL/GenBank/DDBJ whole genome shotgun (WGS) entry which is preliminary data.</text>
</comment>
<gene>
    <name evidence="1" type="ORF">A3D77_04025</name>
</gene>